<evidence type="ECO:0000259" key="2">
    <source>
        <dbReference type="PROSITE" id="PS51698"/>
    </source>
</evidence>
<evidence type="ECO:0000313" key="4">
    <source>
        <dbReference type="Proteomes" id="UP000663828"/>
    </source>
</evidence>
<evidence type="ECO:0000256" key="1">
    <source>
        <dbReference type="SAM" id="MobiDB-lite"/>
    </source>
</evidence>
<gene>
    <name evidence="3" type="ORF">XAT740_LOCUS48159</name>
</gene>
<dbReference type="EMBL" id="CAJNOR010006849">
    <property type="protein sequence ID" value="CAF1604905.1"/>
    <property type="molecule type" value="Genomic_DNA"/>
</dbReference>
<feature type="compositionally biased region" description="Polar residues" evidence="1">
    <location>
        <begin position="305"/>
        <end position="318"/>
    </location>
</feature>
<sequence>MEGEPSTSTVQVPIDTDAVQEAATPDDTHVFMEAYECAKNNYRWEKVVSAISAHPEWLTRVPAGRRWTMLHQIVYGGNVPHLNEILALEISNEEFRLLYKASDDKTVREVASERAHLYPQMLRRIERLVAIDQLLNNARDSKWELVKQFLHQQADIVNEKPPYKKYYLAHYLAYTGQLEIFQELRQICTFRLDLFADHKTINRVARENNHIEFAEYVEHLCPNINEITEESNPTTPLTTDEESAHATTNPFQLNHPLFDDSGLMIFALNSNSVGNMLSLSSSSLLNTNNPSDSATNYYHDQYSASAASNATHSQSNSSHSEHDNVKKSKAYIPPSMTDEQQAQYEKAITENMKKLPVHNSFTSAITCCITKEIFREPVLAADGFTYEREAILNWFEQSSRSPMTNEELDNKDLKYNHAMKSILRSLSETNKDAEKSNGK</sequence>
<feature type="region of interest" description="Disordered" evidence="1">
    <location>
        <begin position="305"/>
        <end position="342"/>
    </location>
</feature>
<dbReference type="Pfam" id="PF04564">
    <property type="entry name" value="U-box"/>
    <property type="match status" value="1"/>
</dbReference>
<proteinExistence type="predicted"/>
<name>A0A816B9R0_ADIRI</name>
<dbReference type="AlphaFoldDB" id="A0A816B9R0"/>
<reference evidence="3" key="1">
    <citation type="submission" date="2021-02" db="EMBL/GenBank/DDBJ databases">
        <authorList>
            <person name="Nowell W R."/>
        </authorList>
    </citation>
    <scope>NUCLEOTIDE SEQUENCE</scope>
</reference>
<feature type="domain" description="U-box" evidence="2">
    <location>
        <begin position="360"/>
        <end position="433"/>
    </location>
</feature>
<dbReference type="SMART" id="SM00504">
    <property type="entry name" value="Ubox"/>
    <property type="match status" value="1"/>
</dbReference>
<dbReference type="PANTHER" id="PTHR46573">
    <property type="entry name" value="WD REPEAT, SAM AND U-BOX DOMAIN-CONTAINING PROTEIN 1"/>
    <property type="match status" value="1"/>
</dbReference>
<organism evidence="3 4">
    <name type="scientific">Adineta ricciae</name>
    <name type="common">Rotifer</name>
    <dbReference type="NCBI Taxonomy" id="249248"/>
    <lineage>
        <taxon>Eukaryota</taxon>
        <taxon>Metazoa</taxon>
        <taxon>Spiralia</taxon>
        <taxon>Gnathifera</taxon>
        <taxon>Rotifera</taxon>
        <taxon>Eurotatoria</taxon>
        <taxon>Bdelloidea</taxon>
        <taxon>Adinetida</taxon>
        <taxon>Adinetidae</taxon>
        <taxon>Adineta</taxon>
    </lineage>
</organism>
<dbReference type="InterPro" id="IPR003613">
    <property type="entry name" value="Ubox_domain"/>
</dbReference>
<dbReference type="InterPro" id="IPR013083">
    <property type="entry name" value="Znf_RING/FYVE/PHD"/>
</dbReference>
<dbReference type="SUPFAM" id="SSF57850">
    <property type="entry name" value="RING/U-box"/>
    <property type="match status" value="1"/>
</dbReference>
<accession>A0A816B9R0</accession>
<dbReference type="PROSITE" id="PS51698">
    <property type="entry name" value="U_BOX"/>
    <property type="match status" value="1"/>
</dbReference>
<dbReference type="GO" id="GO:0004842">
    <property type="term" value="F:ubiquitin-protein transferase activity"/>
    <property type="evidence" value="ECO:0007669"/>
    <property type="project" value="InterPro"/>
</dbReference>
<dbReference type="GO" id="GO:0016567">
    <property type="term" value="P:protein ubiquitination"/>
    <property type="evidence" value="ECO:0007669"/>
    <property type="project" value="InterPro"/>
</dbReference>
<comment type="caution">
    <text evidence="3">The sequence shown here is derived from an EMBL/GenBank/DDBJ whole genome shotgun (WGS) entry which is preliminary data.</text>
</comment>
<dbReference type="PANTHER" id="PTHR46573:SF1">
    <property type="entry name" value="WD REPEAT, SAM AND U-BOX DOMAIN-CONTAINING PROTEIN 1"/>
    <property type="match status" value="1"/>
</dbReference>
<protein>
    <recommendedName>
        <fullName evidence="2">U-box domain-containing protein</fullName>
    </recommendedName>
</protein>
<dbReference type="InterPro" id="IPR052085">
    <property type="entry name" value="WD-SAM-U-box"/>
</dbReference>
<dbReference type="Proteomes" id="UP000663828">
    <property type="component" value="Unassembled WGS sequence"/>
</dbReference>
<feature type="region of interest" description="Disordered" evidence="1">
    <location>
        <begin position="227"/>
        <end position="246"/>
    </location>
</feature>
<evidence type="ECO:0000313" key="3">
    <source>
        <dbReference type="EMBL" id="CAF1604905.1"/>
    </source>
</evidence>
<dbReference type="CDD" id="cd16655">
    <property type="entry name" value="RING-Ubox_WDSUB1-like"/>
    <property type="match status" value="1"/>
</dbReference>
<keyword evidence="4" id="KW-1185">Reference proteome</keyword>
<dbReference type="Gene3D" id="3.30.40.10">
    <property type="entry name" value="Zinc/RING finger domain, C3HC4 (zinc finger)"/>
    <property type="match status" value="1"/>
</dbReference>